<evidence type="ECO:0008006" key="3">
    <source>
        <dbReference type="Google" id="ProtNLM"/>
    </source>
</evidence>
<dbReference type="Proteomes" id="UP000091926">
    <property type="component" value="Chromosome"/>
</dbReference>
<evidence type="ECO:0000313" key="1">
    <source>
        <dbReference type="EMBL" id="ANN76119.1"/>
    </source>
</evidence>
<reference evidence="1 2" key="1">
    <citation type="submission" date="2016-06" db="EMBL/GenBank/DDBJ databases">
        <title>Complete genome sequences of Bordetella bronchialis and Bordetella flabilis.</title>
        <authorList>
            <person name="LiPuma J.J."/>
            <person name="Spilker T."/>
        </authorList>
    </citation>
    <scope>NUCLEOTIDE SEQUENCE [LARGE SCALE GENOMIC DNA]</scope>
    <source>
        <strain evidence="1 2">AU10664</strain>
    </source>
</reference>
<evidence type="ECO:0000313" key="2">
    <source>
        <dbReference type="Proteomes" id="UP000091926"/>
    </source>
</evidence>
<name>A0A193GA22_9BORD</name>
<organism evidence="1 2">
    <name type="scientific">Bordetella flabilis</name>
    <dbReference type="NCBI Taxonomy" id="463014"/>
    <lineage>
        <taxon>Bacteria</taxon>
        <taxon>Pseudomonadati</taxon>
        <taxon>Pseudomonadota</taxon>
        <taxon>Betaproteobacteria</taxon>
        <taxon>Burkholderiales</taxon>
        <taxon>Alcaligenaceae</taxon>
        <taxon>Bordetella</taxon>
    </lineage>
</organism>
<dbReference type="SUPFAM" id="SSF54427">
    <property type="entry name" value="NTF2-like"/>
    <property type="match status" value="1"/>
</dbReference>
<dbReference type="KEGG" id="bfz:BAU07_02380"/>
<keyword evidence="2" id="KW-1185">Reference proteome</keyword>
<dbReference type="AlphaFoldDB" id="A0A193GA22"/>
<proteinExistence type="predicted"/>
<dbReference type="RefSeq" id="WP_066653593.1">
    <property type="nucleotide sequence ID" value="NZ_CBCSCL010000023.1"/>
</dbReference>
<dbReference type="Gene3D" id="3.10.450.50">
    <property type="match status" value="1"/>
</dbReference>
<gene>
    <name evidence="1" type="ORF">BAU07_02380</name>
</gene>
<protein>
    <recommendedName>
        <fullName evidence="3">SnoaL-like domain-containing protein</fullName>
    </recommendedName>
</protein>
<dbReference type="OrthoDB" id="1163083at2"/>
<dbReference type="InterPro" id="IPR032710">
    <property type="entry name" value="NTF2-like_dom_sf"/>
</dbReference>
<dbReference type="EMBL" id="CP016172">
    <property type="protein sequence ID" value="ANN76119.1"/>
    <property type="molecule type" value="Genomic_DNA"/>
</dbReference>
<sequence>MTKHPLRQWRESGANDLAALRDLLAPDIVFHSPILARPLQGLDLVMQVMTVSVQVRDGAYTNEFRQGTHTVLVWTGTIGRQKLQSFEALEDDAQGRVLVRTVAMRPYPALVLFRAAMYERLATVLPAECWGEAGPT</sequence>
<accession>A0A193GA22</accession>